<accession>A0A6A0AN42</accession>
<feature type="non-terminal residue" evidence="1">
    <location>
        <position position="1"/>
    </location>
</feature>
<protein>
    <submittedName>
        <fullName evidence="1">Uncharacterized protein</fullName>
    </submittedName>
</protein>
<evidence type="ECO:0000313" key="1">
    <source>
        <dbReference type="EMBL" id="GFH33641.1"/>
    </source>
</evidence>
<dbReference type="AlphaFoldDB" id="A0A6A0AN42"/>
<gene>
    <name evidence="1" type="ORF">HaLaN_33039</name>
</gene>
<organism evidence="1 2">
    <name type="scientific">Haematococcus lacustris</name>
    <name type="common">Green alga</name>
    <name type="synonym">Haematococcus pluvialis</name>
    <dbReference type="NCBI Taxonomy" id="44745"/>
    <lineage>
        <taxon>Eukaryota</taxon>
        <taxon>Viridiplantae</taxon>
        <taxon>Chlorophyta</taxon>
        <taxon>core chlorophytes</taxon>
        <taxon>Chlorophyceae</taxon>
        <taxon>CS clade</taxon>
        <taxon>Chlamydomonadales</taxon>
        <taxon>Haematococcaceae</taxon>
        <taxon>Haematococcus</taxon>
    </lineage>
</organism>
<keyword evidence="2" id="KW-1185">Reference proteome</keyword>
<comment type="caution">
    <text evidence="1">The sequence shown here is derived from an EMBL/GenBank/DDBJ whole genome shotgun (WGS) entry which is preliminary data.</text>
</comment>
<sequence>RALKERLKERAKSRIQFVKCYLKGFIRGRNNVKNPPWPLWQQPS</sequence>
<evidence type="ECO:0000313" key="2">
    <source>
        <dbReference type="Proteomes" id="UP000485058"/>
    </source>
</evidence>
<feature type="non-terminal residue" evidence="1">
    <location>
        <position position="44"/>
    </location>
</feature>
<proteinExistence type="predicted"/>
<name>A0A6A0AN42_HAELA</name>
<reference evidence="1 2" key="1">
    <citation type="submission" date="2020-02" db="EMBL/GenBank/DDBJ databases">
        <title>Draft genome sequence of Haematococcus lacustris strain NIES-144.</title>
        <authorList>
            <person name="Morimoto D."/>
            <person name="Nakagawa S."/>
            <person name="Yoshida T."/>
            <person name="Sawayama S."/>
        </authorList>
    </citation>
    <scope>NUCLEOTIDE SEQUENCE [LARGE SCALE GENOMIC DNA]</scope>
    <source>
        <strain evidence="1 2">NIES-144</strain>
    </source>
</reference>
<dbReference type="Proteomes" id="UP000485058">
    <property type="component" value="Unassembled WGS sequence"/>
</dbReference>
<dbReference type="EMBL" id="BLLF01009168">
    <property type="protein sequence ID" value="GFH33641.1"/>
    <property type="molecule type" value="Genomic_DNA"/>
</dbReference>